<feature type="domain" description="Ketoreductase" evidence="4">
    <location>
        <begin position="38"/>
        <end position="222"/>
    </location>
</feature>
<dbReference type="GO" id="GO:0016020">
    <property type="term" value="C:membrane"/>
    <property type="evidence" value="ECO:0007669"/>
    <property type="project" value="TreeGrafter"/>
</dbReference>
<dbReference type="Pfam" id="PF00106">
    <property type="entry name" value="adh_short"/>
    <property type="match status" value="1"/>
</dbReference>
<name>A0A7J5U002_9BACT</name>
<accession>A0A7J5U002</accession>
<sequence>MALSSNKTALLWGLAGLGAVLASRAVMRQSRKIDFAGKHVIITGGSRGLGLVLARQLVAEGAHLSICARDPYELDRARTELEQQGGRVFTYECDLTDKADITAFVSAARADGGAVDVLINNAGVIMVTPFANAAEEDYQDALATNFWAAYHMIQAVLPDMRQRRAGRIVNVASFGGKVAAPHLSPYVTSKFALVGFSESIRAELKRDGIFVTTICPGLIRTGSPRNAIVKGQHEKEYAWFKIGDSLPGLTTSAEDCASQIIDACRHGEAERVVTVMAKVGTALQGLSPSLMAETLTLINDLLPDPAPSLEGNQRAFGAGKETPISQSVLTTLTDQAAQKNNQTV</sequence>
<dbReference type="InterPro" id="IPR002347">
    <property type="entry name" value="SDR_fam"/>
</dbReference>
<dbReference type="CDD" id="cd05233">
    <property type="entry name" value="SDR_c"/>
    <property type="match status" value="1"/>
</dbReference>
<dbReference type="PANTHER" id="PTHR44196">
    <property type="entry name" value="DEHYDROGENASE/REDUCTASE SDR FAMILY MEMBER 7B"/>
    <property type="match status" value="1"/>
</dbReference>
<comment type="caution">
    <text evidence="5">The sequence shown here is derived from an EMBL/GenBank/DDBJ whole genome shotgun (WGS) entry which is preliminary data.</text>
</comment>
<dbReference type="FunFam" id="3.40.50.720:FF:000084">
    <property type="entry name" value="Short-chain dehydrogenase reductase"/>
    <property type="match status" value="1"/>
</dbReference>
<dbReference type="PRINTS" id="PR00080">
    <property type="entry name" value="SDRFAMILY"/>
</dbReference>
<dbReference type="EMBL" id="WELI01000003">
    <property type="protein sequence ID" value="KAB7731066.1"/>
    <property type="molecule type" value="Genomic_DNA"/>
</dbReference>
<dbReference type="PANTHER" id="PTHR44196:SF1">
    <property type="entry name" value="DEHYDROGENASE_REDUCTASE SDR FAMILY MEMBER 7B"/>
    <property type="match status" value="1"/>
</dbReference>
<protein>
    <submittedName>
        <fullName evidence="5">SDR family NAD(P)-dependent oxidoreductase</fullName>
    </submittedName>
</protein>
<gene>
    <name evidence="5" type="ORF">F5984_09620</name>
</gene>
<keyword evidence="2" id="KW-0560">Oxidoreductase</keyword>
<dbReference type="AlphaFoldDB" id="A0A7J5U002"/>
<evidence type="ECO:0000256" key="1">
    <source>
        <dbReference type="ARBA" id="ARBA00006484"/>
    </source>
</evidence>
<dbReference type="SUPFAM" id="SSF51735">
    <property type="entry name" value="NAD(P)-binding Rossmann-fold domains"/>
    <property type="match status" value="1"/>
</dbReference>
<organism evidence="5 6">
    <name type="scientific">Rudanella paleaurantiibacter</name>
    <dbReference type="NCBI Taxonomy" id="2614655"/>
    <lineage>
        <taxon>Bacteria</taxon>
        <taxon>Pseudomonadati</taxon>
        <taxon>Bacteroidota</taxon>
        <taxon>Cytophagia</taxon>
        <taxon>Cytophagales</taxon>
        <taxon>Cytophagaceae</taxon>
        <taxon>Rudanella</taxon>
    </lineage>
</organism>
<comment type="similarity">
    <text evidence="1 3">Belongs to the short-chain dehydrogenases/reductases (SDR) family.</text>
</comment>
<dbReference type="PROSITE" id="PS00061">
    <property type="entry name" value="ADH_SHORT"/>
    <property type="match status" value="1"/>
</dbReference>
<dbReference type="InterPro" id="IPR036291">
    <property type="entry name" value="NAD(P)-bd_dom_sf"/>
</dbReference>
<evidence type="ECO:0000313" key="5">
    <source>
        <dbReference type="EMBL" id="KAB7731066.1"/>
    </source>
</evidence>
<dbReference type="InterPro" id="IPR020904">
    <property type="entry name" value="Sc_DH/Rdtase_CS"/>
</dbReference>
<dbReference type="Gene3D" id="3.40.50.720">
    <property type="entry name" value="NAD(P)-binding Rossmann-like Domain"/>
    <property type="match status" value="1"/>
</dbReference>
<evidence type="ECO:0000313" key="6">
    <source>
        <dbReference type="Proteomes" id="UP000488299"/>
    </source>
</evidence>
<dbReference type="GO" id="GO:0016491">
    <property type="term" value="F:oxidoreductase activity"/>
    <property type="evidence" value="ECO:0007669"/>
    <property type="project" value="UniProtKB-KW"/>
</dbReference>
<dbReference type="InterPro" id="IPR057326">
    <property type="entry name" value="KR_dom"/>
</dbReference>
<evidence type="ECO:0000256" key="3">
    <source>
        <dbReference type="RuleBase" id="RU000363"/>
    </source>
</evidence>
<proteinExistence type="inferred from homology"/>
<dbReference type="RefSeq" id="WP_152124052.1">
    <property type="nucleotide sequence ID" value="NZ_WELI01000003.1"/>
</dbReference>
<keyword evidence="6" id="KW-1185">Reference proteome</keyword>
<dbReference type="PRINTS" id="PR00081">
    <property type="entry name" value="GDHRDH"/>
</dbReference>
<evidence type="ECO:0000259" key="4">
    <source>
        <dbReference type="SMART" id="SM00822"/>
    </source>
</evidence>
<dbReference type="SMART" id="SM00822">
    <property type="entry name" value="PKS_KR"/>
    <property type="match status" value="1"/>
</dbReference>
<reference evidence="5 6" key="1">
    <citation type="submission" date="2019-10" db="EMBL/GenBank/DDBJ databases">
        <title>Rudanella paleaurantiibacter sp. nov., isolated from sludge.</title>
        <authorList>
            <person name="Xu S.Q."/>
        </authorList>
    </citation>
    <scope>NUCLEOTIDE SEQUENCE [LARGE SCALE GENOMIC DNA]</scope>
    <source>
        <strain evidence="5 6">HX-22-17</strain>
    </source>
</reference>
<evidence type="ECO:0000256" key="2">
    <source>
        <dbReference type="ARBA" id="ARBA00023002"/>
    </source>
</evidence>
<dbReference type="Proteomes" id="UP000488299">
    <property type="component" value="Unassembled WGS sequence"/>
</dbReference>